<dbReference type="EMBL" id="JBHSMQ010000001">
    <property type="protein sequence ID" value="MFC5453289.1"/>
    <property type="molecule type" value="Genomic_DNA"/>
</dbReference>
<name>A0ABW0KJ30_9BACT</name>
<evidence type="ECO:0000313" key="2">
    <source>
        <dbReference type="EMBL" id="MFC5453289.1"/>
    </source>
</evidence>
<dbReference type="Proteomes" id="UP001596052">
    <property type="component" value="Unassembled WGS sequence"/>
</dbReference>
<proteinExistence type="predicted"/>
<keyword evidence="3" id="KW-1185">Reference proteome</keyword>
<reference evidence="3" key="1">
    <citation type="journal article" date="2019" name="Int. J. Syst. Evol. Microbiol.">
        <title>The Global Catalogue of Microorganisms (GCM) 10K type strain sequencing project: providing services to taxonomists for standard genome sequencing and annotation.</title>
        <authorList>
            <consortium name="The Broad Institute Genomics Platform"/>
            <consortium name="The Broad Institute Genome Sequencing Center for Infectious Disease"/>
            <person name="Wu L."/>
            <person name="Ma J."/>
        </authorList>
    </citation>
    <scope>NUCLEOTIDE SEQUENCE [LARGE SCALE GENOMIC DNA]</scope>
    <source>
        <strain evidence="3">CGMCC 4.1469</strain>
    </source>
</reference>
<comment type="caution">
    <text evidence="2">The sequence shown here is derived from an EMBL/GenBank/DDBJ whole genome shotgun (WGS) entry which is preliminary data.</text>
</comment>
<protein>
    <submittedName>
        <fullName evidence="2">Uncharacterized protein</fullName>
    </submittedName>
</protein>
<feature type="region of interest" description="Disordered" evidence="1">
    <location>
        <begin position="73"/>
        <end position="101"/>
    </location>
</feature>
<feature type="compositionally biased region" description="Polar residues" evidence="1">
    <location>
        <begin position="75"/>
        <end position="93"/>
    </location>
</feature>
<gene>
    <name evidence="2" type="ORF">ACFQDI_00350</name>
</gene>
<accession>A0ABW0KJ30</accession>
<sequence length="101" mass="10985">MHREAGWPQNMRLQPHCARYLGKLKGDQAKLLQDFRDSQQALAAALKPERVQGQANKVNAQLVAPNTPMDVRSALKSSANAAPSKTKSQTKPSGTRPIQPG</sequence>
<evidence type="ECO:0000313" key="3">
    <source>
        <dbReference type="Proteomes" id="UP001596052"/>
    </source>
</evidence>
<evidence type="ECO:0000256" key="1">
    <source>
        <dbReference type="SAM" id="MobiDB-lite"/>
    </source>
</evidence>
<organism evidence="2 3">
    <name type="scientific">Prosthecobacter fluviatilis</name>
    <dbReference type="NCBI Taxonomy" id="445931"/>
    <lineage>
        <taxon>Bacteria</taxon>
        <taxon>Pseudomonadati</taxon>
        <taxon>Verrucomicrobiota</taxon>
        <taxon>Verrucomicrobiia</taxon>
        <taxon>Verrucomicrobiales</taxon>
        <taxon>Verrucomicrobiaceae</taxon>
        <taxon>Prosthecobacter</taxon>
    </lineage>
</organism>
<dbReference type="RefSeq" id="WP_377162224.1">
    <property type="nucleotide sequence ID" value="NZ_JBHSMQ010000001.1"/>
</dbReference>